<proteinExistence type="predicted"/>
<gene>
    <name evidence="1" type="ORF">TIFTF001_012169</name>
</gene>
<accession>A0AA87ZZW6</accession>
<dbReference type="AlphaFoldDB" id="A0AA87ZZW6"/>
<sequence length="70" mass="7808">MPGAKDPRGVALIKAPSLRRTSRPLTAKGLGQWQLQAISSSFLPASALPAKRFMNGFARRTRRQLSLRRY</sequence>
<comment type="caution">
    <text evidence="1">The sequence shown here is derived from an EMBL/GenBank/DDBJ whole genome shotgun (WGS) entry which is preliminary data.</text>
</comment>
<reference evidence="1" key="1">
    <citation type="submission" date="2023-07" db="EMBL/GenBank/DDBJ databases">
        <title>draft genome sequence of fig (Ficus carica).</title>
        <authorList>
            <person name="Takahashi T."/>
            <person name="Nishimura K."/>
        </authorList>
    </citation>
    <scope>NUCLEOTIDE SEQUENCE</scope>
</reference>
<keyword evidence="2" id="KW-1185">Reference proteome</keyword>
<evidence type="ECO:0000313" key="1">
    <source>
        <dbReference type="EMBL" id="GMN42965.1"/>
    </source>
</evidence>
<organism evidence="1 2">
    <name type="scientific">Ficus carica</name>
    <name type="common">Common fig</name>
    <dbReference type="NCBI Taxonomy" id="3494"/>
    <lineage>
        <taxon>Eukaryota</taxon>
        <taxon>Viridiplantae</taxon>
        <taxon>Streptophyta</taxon>
        <taxon>Embryophyta</taxon>
        <taxon>Tracheophyta</taxon>
        <taxon>Spermatophyta</taxon>
        <taxon>Magnoliopsida</taxon>
        <taxon>eudicotyledons</taxon>
        <taxon>Gunneridae</taxon>
        <taxon>Pentapetalae</taxon>
        <taxon>rosids</taxon>
        <taxon>fabids</taxon>
        <taxon>Rosales</taxon>
        <taxon>Moraceae</taxon>
        <taxon>Ficeae</taxon>
        <taxon>Ficus</taxon>
    </lineage>
</organism>
<evidence type="ECO:0000313" key="2">
    <source>
        <dbReference type="Proteomes" id="UP001187192"/>
    </source>
</evidence>
<dbReference type="EMBL" id="BTGU01000015">
    <property type="protein sequence ID" value="GMN42965.1"/>
    <property type="molecule type" value="Genomic_DNA"/>
</dbReference>
<name>A0AA87ZZW6_FICCA</name>
<protein>
    <submittedName>
        <fullName evidence="1">Uncharacterized protein</fullName>
    </submittedName>
</protein>
<dbReference type="Proteomes" id="UP001187192">
    <property type="component" value="Unassembled WGS sequence"/>
</dbReference>